<dbReference type="SUPFAM" id="SSF55008">
    <property type="entry name" value="HMA, heavy metal-associated domain"/>
    <property type="match status" value="1"/>
</dbReference>
<evidence type="ECO:0000256" key="3">
    <source>
        <dbReference type="ARBA" id="ARBA00023288"/>
    </source>
</evidence>
<evidence type="ECO:0000313" key="7">
    <source>
        <dbReference type="EMBL" id="ABK23023.1"/>
    </source>
</evidence>
<dbReference type="GO" id="GO:0046872">
    <property type="term" value="F:metal ion binding"/>
    <property type="evidence" value="ECO:0007669"/>
    <property type="project" value="UniProtKB-KW"/>
</dbReference>
<dbReference type="Pfam" id="PF00403">
    <property type="entry name" value="HMA"/>
    <property type="match status" value="1"/>
</dbReference>
<keyword evidence="3" id="KW-0449">Lipoprotein</keyword>
<keyword evidence="4" id="KW-0636">Prenylation</keyword>
<dbReference type="EMBL" id="EF083687">
    <property type="protein sequence ID" value="ABK23023.1"/>
    <property type="molecule type" value="mRNA"/>
</dbReference>
<reference evidence="7" key="1">
    <citation type="journal article" date="2008" name="BMC Genomics">
        <title>A conifer genomics resource of 200,000 spruce (Picea spp.) ESTs and 6,464 high-quality, sequence-finished full-length cDNAs for Sitka spruce (Picea sitchensis).</title>
        <authorList>
            <person name="Ralph S.G."/>
            <person name="Chun H.J."/>
            <person name="Kolosova N."/>
            <person name="Cooper D."/>
            <person name="Oddy C."/>
            <person name="Ritland C.E."/>
            <person name="Kirkpatrick R."/>
            <person name="Moore R."/>
            <person name="Barber S."/>
            <person name="Holt R.A."/>
            <person name="Jones S.J."/>
            <person name="Marra M.A."/>
            <person name="Douglas C.J."/>
            <person name="Ritland K."/>
            <person name="Bohlmann J."/>
        </authorList>
    </citation>
    <scope>NUCLEOTIDE SEQUENCE</scope>
    <source>
        <tissue evidence="7">Bark</tissue>
    </source>
</reference>
<evidence type="ECO:0000256" key="5">
    <source>
        <dbReference type="ARBA" id="ARBA00024045"/>
    </source>
</evidence>
<comment type="similarity">
    <text evidence="5">Belongs to the HIPP family.</text>
</comment>
<evidence type="ECO:0000259" key="6">
    <source>
        <dbReference type="PROSITE" id="PS50846"/>
    </source>
</evidence>
<feature type="domain" description="HMA" evidence="6">
    <location>
        <begin position="4"/>
        <end position="66"/>
    </location>
</feature>
<dbReference type="PANTHER" id="PTHR45811:SF77">
    <property type="entry name" value="ION-BINDING PROTEIN, PUTATIVE-RELATED"/>
    <property type="match status" value="1"/>
</dbReference>
<proteinExistence type="evidence at transcript level"/>
<dbReference type="AlphaFoldDB" id="A9NQW2"/>
<accession>A9NQW2</accession>
<sequence length="183" mass="20025">MSNMKKMVFRVALENEKSKRRAMRAVAGVGVESVAVDLREGIMTVIGDADPVFLAKKIRKLGFFAELLSVGPAKEEKKEAEKKMESKRDIANKGIANKGGNYYLGMQKMEAAAGFRGMNWAIEDARSKERIIETVAGFGDFTSIYVDVQRGMVTVVGKSVPVCIALKIRELGYRAKLVSVGSA</sequence>
<dbReference type="CDD" id="cd00371">
    <property type="entry name" value="HMA"/>
    <property type="match status" value="1"/>
</dbReference>
<dbReference type="InterPro" id="IPR051863">
    <property type="entry name" value="HIPP"/>
</dbReference>
<protein>
    <recommendedName>
        <fullName evidence="6">HMA domain-containing protein</fullName>
    </recommendedName>
</protein>
<dbReference type="PROSITE" id="PS50846">
    <property type="entry name" value="HMA_2"/>
    <property type="match status" value="1"/>
</dbReference>
<evidence type="ECO:0000256" key="2">
    <source>
        <dbReference type="ARBA" id="ARBA00022723"/>
    </source>
</evidence>
<dbReference type="InterPro" id="IPR036163">
    <property type="entry name" value="HMA_dom_sf"/>
</dbReference>
<keyword evidence="2" id="KW-0479">Metal-binding</keyword>
<evidence type="ECO:0000256" key="4">
    <source>
        <dbReference type="ARBA" id="ARBA00023289"/>
    </source>
</evidence>
<keyword evidence="1" id="KW-0488">Methylation</keyword>
<dbReference type="Gene3D" id="3.30.70.100">
    <property type="match status" value="2"/>
</dbReference>
<dbReference type="PANTHER" id="PTHR45811">
    <property type="entry name" value="COPPER TRANSPORT PROTEIN FAMILY-RELATED"/>
    <property type="match status" value="1"/>
</dbReference>
<evidence type="ECO:0000256" key="1">
    <source>
        <dbReference type="ARBA" id="ARBA00022481"/>
    </source>
</evidence>
<name>A9NQW2_PICSI</name>
<dbReference type="InterPro" id="IPR006121">
    <property type="entry name" value="HMA_dom"/>
</dbReference>
<organism evidence="7">
    <name type="scientific">Picea sitchensis</name>
    <name type="common">Sitka spruce</name>
    <name type="synonym">Pinus sitchensis</name>
    <dbReference type="NCBI Taxonomy" id="3332"/>
    <lineage>
        <taxon>Eukaryota</taxon>
        <taxon>Viridiplantae</taxon>
        <taxon>Streptophyta</taxon>
        <taxon>Embryophyta</taxon>
        <taxon>Tracheophyta</taxon>
        <taxon>Spermatophyta</taxon>
        <taxon>Pinopsida</taxon>
        <taxon>Pinidae</taxon>
        <taxon>Conifers I</taxon>
        <taxon>Pinales</taxon>
        <taxon>Pinaceae</taxon>
        <taxon>Picea</taxon>
    </lineage>
</organism>